<organism evidence="1 2">
    <name type="scientific">Rhodovulum adriaticum</name>
    <name type="common">Rhodopseudomonas adriatica</name>
    <dbReference type="NCBI Taxonomy" id="35804"/>
    <lineage>
        <taxon>Bacteria</taxon>
        <taxon>Pseudomonadati</taxon>
        <taxon>Pseudomonadota</taxon>
        <taxon>Alphaproteobacteria</taxon>
        <taxon>Rhodobacterales</taxon>
        <taxon>Paracoccaceae</taxon>
        <taxon>Rhodovulum</taxon>
    </lineage>
</organism>
<keyword evidence="2" id="KW-1185">Reference proteome</keyword>
<dbReference type="AlphaFoldDB" id="A0A4R2NVZ7"/>
<name>A0A4R2NVZ7_RHOAD</name>
<accession>A0A4R2NVZ7</accession>
<evidence type="ECO:0000313" key="2">
    <source>
        <dbReference type="Proteomes" id="UP000295733"/>
    </source>
</evidence>
<dbReference type="Proteomes" id="UP000295733">
    <property type="component" value="Unassembled WGS sequence"/>
</dbReference>
<evidence type="ECO:0000313" key="1">
    <source>
        <dbReference type="EMBL" id="TCP26319.1"/>
    </source>
</evidence>
<gene>
    <name evidence="1" type="ORF">EV656_102284</name>
</gene>
<sequence>MRARVQKAFEDRDWSVGGKWPVSGRGSTLENTERLRAALPDIFRRYKIKTFVDAPCGDWHWMQHTDLSRVTYIGGDISEQIVADNQQRHAGPNRTFLHLDITSDPLPEGDLFMCRDCLFHLKTWLRWEFFRNFVKSGNKYLLTTVVQTPRNRNLRQNGGFAAFNPMLPPYNFPKPVEIIPETADDLTLEDMAQENDGPRHRASFLWRRAQIEEAVARHDADSPAQET</sequence>
<dbReference type="RefSeq" id="WP_132600159.1">
    <property type="nucleotide sequence ID" value="NZ_NRRP01000025.1"/>
</dbReference>
<dbReference type="SUPFAM" id="SSF53335">
    <property type="entry name" value="S-adenosyl-L-methionine-dependent methyltransferases"/>
    <property type="match status" value="1"/>
</dbReference>
<proteinExistence type="predicted"/>
<dbReference type="Gene3D" id="3.40.50.150">
    <property type="entry name" value="Vaccinia Virus protein VP39"/>
    <property type="match status" value="1"/>
</dbReference>
<dbReference type="OrthoDB" id="20930at2"/>
<evidence type="ECO:0008006" key="3">
    <source>
        <dbReference type="Google" id="ProtNLM"/>
    </source>
</evidence>
<comment type="caution">
    <text evidence="1">The sequence shown here is derived from an EMBL/GenBank/DDBJ whole genome shotgun (WGS) entry which is preliminary data.</text>
</comment>
<dbReference type="EMBL" id="SLXL01000002">
    <property type="protein sequence ID" value="TCP26319.1"/>
    <property type="molecule type" value="Genomic_DNA"/>
</dbReference>
<reference evidence="1 2" key="1">
    <citation type="submission" date="2019-03" db="EMBL/GenBank/DDBJ databases">
        <title>Genomic Encyclopedia of Type Strains, Phase IV (KMG-IV): sequencing the most valuable type-strain genomes for metagenomic binning, comparative biology and taxonomic classification.</title>
        <authorList>
            <person name="Goeker M."/>
        </authorList>
    </citation>
    <scope>NUCLEOTIDE SEQUENCE [LARGE SCALE GENOMIC DNA]</scope>
    <source>
        <strain evidence="1 2">DSM 2781</strain>
    </source>
</reference>
<protein>
    <recommendedName>
        <fullName evidence="3">Methyltransferase family protein</fullName>
    </recommendedName>
</protein>
<dbReference type="InterPro" id="IPR029063">
    <property type="entry name" value="SAM-dependent_MTases_sf"/>
</dbReference>